<evidence type="ECO:0000256" key="5">
    <source>
        <dbReference type="ARBA" id="ARBA00022927"/>
    </source>
</evidence>
<evidence type="ECO:0000313" key="13">
    <source>
        <dbReference type="Proteomes" id="UP000006786"/>
    </source>
</evidence>
<sequence>MLIMIDGLAASIGSFLKLGGPVVAILLVLSVFALALVLLKLVQFQRERIGRHGKARRALHAWFHRNQGEARAALATARSPLEEALAAAMRLGSAGAPRDAVENEVGRIALARLHELQRGFRALDAIVQVAPLLGLFGTVLGMIEAFRELQAAGNAVDPSLLAGGIWVALLTTACGLAVAMPVSLMLTWFETRLENERVAIETMTSAALSQALPRDAERTEATTGTARDAPAVLHGARHAH</sequence>
<dbReference type="PANTHER" id="PTHR30625">
    <property type="entry name" value="PROTEIN TOLQ"/>
    <property type="match status" value="1"/>
</dbReference>
<feature type="transmembrane region" description="Helical" evidence="10">
    <location>
        <begin position="163"/>
        <end position="189"/>
    </location>
</feature>
<organism evidence="12 13">
    <name type="scientific">Nitratireductor pacificus pht-3B</name>
    <dbReference type="NCBI Taxonomy" id="391937"/>
    <lineage>
        <taxon>Bacteria</taxon>
        <taxon>Pseudomonadati</taxon>
        <taxon>Pseudomonadota</taxon>
        <taxon>Alphaproteobacteria</taxon>
        <taxon>Hyphomicrobiales</taxon>
        <taxon>Phyllobacteriaceae</taxon>
        <taxon>Nitratireductor</taxon>
    </lineage>
</organism>
<reference evidence="12 13" key="1">
    <citation type="journal article" date="2012" name="J. Bacteriol.">
        <title>Genome Sequence of Nitratireductor pacificus Type Strain pht-3B.</title>
        <authorList>
            <person name="Lai Q."/>
            <person name="Li G."/>
            <person name="Shao Z."/>
        </authorList>
    </citation>
    <scope>NUCLEOTIDE SEQUENCE [LARGE SCALE GENOMIC DNA]</scope>
    <source>
        <strain evidence="13">pht-3B</strain>
    </source>
</reference>
<dbReference type="InterPro" id="IPR002898">
    <property type="entry name" value="MotA_ExbB_proton_chnl"/>
</dbReference>
<keyword evidence="13" id="KW-1185">Reference proteome</keyword>
<feature type="domain" description="MotA/TolQ/ExbB proton channel" evidence="11">
    <location>
        <begin position="78"/>
        <end position="201"/>
    </location>
</feature>
<dbReference type="InterPro" id="IPR050790">
    <property type="entry name" value="ExbB/TolQ_transport"/>
</dbReference>
<dbReference type="GO" id="GO:0017038">
    <property type="term" value="P:protein import"/>
    <property type="evidence" value="ECO:0007669"/>
    <property type="project" value="TreeGrafter"/>
</dbReference>
<keyword evidence="7 10" id="KW-0472">Membrane</keyword>
<evidence type="ECO:0000256" key="8">
    <source>
        <dbReference type="RuleBase" id="RU004057"/>
    </source>
</evidence>
<keyword evidence="2 8" id="KW-0813">Transport</keyword>
<evidence type="ECO:0000256" key="1">
    <source>
        <dbReference type="ARBA" id="ARBA00004651"/>
    </source>
</evidence>
<dbReference type="PATRIC" id="fig|391937.3.peg.1450"/>
<evidence type="ECO:0000256" key="3">
    <source>
        <dbReference type="ARBA" id="ARBA00022475"/>
    </source>
</evidence>
<evidence type="ECO:0000256" key="4">
    <source>
        <dbReference type="ARBA" id="ARBA00022692"/>
    </source>
</evidence>
<evidence type="ECO:0000256" key="2">
    <source>
        <dbReference type="ARBA" id="ARBA00022448"/>
    </source>
</evidence>
<comment type="caution">
    <text evidence="12">The sequence shown here is derived from an EMBL/GenBank/DDBJ whole genome shotgun (WGS) entry which is preliminary data.</text>
</comment>
<evidence type="ECO:0000256" key="7">
    <source>
        <dbReference type="ARBA" id="ARBA00023136"/>
    </source>
</evidence>
<evidence type="ECO:0000256" key="6">
    <source>
        <dbReference type="ARBA" id="ARBA00022989"/>
    </source>
</evidence>
<dbReference type="AlphaFoldDB" id="K2N690"/>
<comment type="similarity">
    <text evidence="8">Belongs to the exbB/tolQ family.</text>
</comment>
<keyword evidence="6 10" id="KW-1133">Transmembrane helix</keyword>
<dbReference type="eggNOG" id="COG0811">
    <property type="taxonomic scope" value="Bacteria"/>
</dbReference>
<feature type="transmembrane region" description="Helical" evidence="10">
    <location>
        <begin position="20"/>
        <end position="42"/>
    </location>
</feature>
<feature type="region of interest" description="Disordered" evidence="9">
    <location>
        <begin position="211"/>
        <end position="240"/>
    </location>
</feature>
<evidence type="ECO:0000259" key="11">
    <source>
        <dbReference type="Pfam" id="PF01618"/>
    </source>
</evidence>
<proteinExistence type="inferred from homology"/>
<dbReference type="GO" id="GO:0005886">
    <property type="term" value="C:plasma membrane"/>
    <property type="evidence" value="ECO:0007669"/>
    <property type="project" value="UniProtKB-SubCell"/>
</dbReference>
<dbReference type="Pfam" id="PF01618">
    <property type="entry name" value="MotA_ExbB"/>
    <property type="match status" value="1"/>
</dbReference>
<comment type="subcellular location">
    <subcellularLocation>
        <location evidence="1">Cell membrane</location>
        <topology evidence="1">Multi-pass membrane protein</topology>
    </subcellularLocation>
    <subcellularLocation>
        <location evidence="8">Membrane</location>
        <topology evidence="8">Multi-pass membrane protein</topology>
    </subcellularLocation>
</comment>
<dbReference type="EMBL" id="AMRM01000006">
    <property type="protein sequence ID" value="EKF19633.1"/>
    <property type="molecule type" value="Genomic_DNA"/>
</dbReference>
<accession>K2N690</accession>
<keyword evidence="5 8" id="KW-0653">Protein transport</keyword>
<dbReference type="STRING" id="391937.NA2_07052"/>
<keyword evidence="4 10" id="KW-0812">Transmembrane</keyword>
<dbReference type="Proteomes" id="UP000006786">
    <property type="component" value="Unassembled WGS sequence"/>
</dbReference>
<protein>
    <submittedName>
        <fullName evidence="12">MotA/TolQ/ExbB proton channel</fullName>
    </submittedName>
</protein>
<dbReference type="PANTHER" id="PTHR30625:SF15">
    <property type="entry name" value="BIOPOLYMER TRANSPORT PROTEIN EXBB"/>
    <property type="match status" value="1"/>
</dbReference>
<evidence type="ECO:0000313" key="12">
    <source>
        <dbReference type="EMBL" id="EKF19633.1"/>
    </source>
</evidence>
<feature type="transmembrane region" description="Helical" evidence="10">
    <location>
        <begin position="122"/>
        <end position="143"/>
    </location>
</feature>
<keyword evidence="3" id="KW-1003">Cell membrane</keyword>
<gene>
    <name evidence="12" type="ORF">NA2_07052</name>
</gene>
<evidence type="ECO:0000256" key="10">
    <source>
        <dbReference type="SAM" id="Phobius"/>
    </source>
</evidence>
<evidence type="ECO:0000256" key="9">
    <source>
        <dbReference type="SAM" id="MobiDB-lite"/>
    </source>
</evidence>
<name>K2N690_9HYPH</name>